<dbReference type="Proteomes" id="UP001338125">
    <property type="component" value="Unassembled WGS sequence"/>
</dbReference>
<feature type="region of interest" description="Disordered" evidence="1">
    <location>
        <begin position="156"/>
        <end position="183"/>
    </location>
</feature>
<evidence type="ECO:0000313" key="3">
    <source>
        <dbReference type="Proteomes" id="UP001338125"/>
    </source>
</evidence>
<evidence type="ECO:0000256" key="1">
    <source>
        <dbReference type="SAM" id="MobiDB-lite"/>
    </source>
</evidence>
<feature type="compositionally biased region" description="Polar residues" evidence="1">
    <location>
        <begin position="163"/>
        <end position="173"/>
    </location>
</feature>
<comment type="caution">
    <text evidence="2">The sequence shown here is derived from an EMBL/GenBank/DDBJ whole genome shotgun (WGS) entry which is preliminary data.</text>
</comment>
<accession>A0ABR0SL62</accession>
<protein>
    <submittedName>
        <fullName evidence="2">Uncharacterized protein</fullName>
    </submittedName>
</protein>
<gene>
    <name evidence="2" type="ORF">PT974_06286</name>
</gene>
<proteinExistence type="predicted"/>
<feature type="compositionally biased region" description="Basic and acidic residues" evidence="1">
    <location>
        <begin position="219"/>
        <end position="239"/>
    </location>
</feature>
<feature type="region of interest" description="Disordered" evidence="1">
    <location>
        <begin position="214"/>
        <end position="239"/>
    </location>
</feature>
<name>A0ABR0SL62_9HYPO</name>
<feature type="region of interest" description="Disordered" evidence="1">
    <location>
        <begin position="1"/>
        <end position="52"/>
    </location>
</feature>
<dbReference type="EMBL" id="JAVFKD010000012">
    <property type="protein sequence ID" value="KAK5992864.1"/>
    <property type="molecule type" value="Genomic_DNA"/>
</dbReference>
<reference evidence="2 3" key="1">
    <citation type="submission" date="2024-01" db="EMBL/GenBank/DDBJ databases">
        <title>Complete genome of Cladobotryum mycophilum ATHUM6906.</title>
        <authorList>
            <person name="Christinaki A.C."/>
            <person name="Myridakis A.I."/>
            <person name="Kouvelis V.N."/>
        </authorList>
    </citation>
    <scope>NUCLEOTIDE SEQUENCE [LARGE SCALE GENOMIC DNA]</scope>
    <source>
        <strain evidence="2 3">ATHUM6906</strain>
    </source>
</reference>
<organism evidence="2 3">
    <name type="scientific">Cladobotryum mycophilum</name>
    <dbReference type="NCBI Taxonomy" id="491253"/>
    <lineage>
        <taxon>Eukaryota</taxon>
        <taxon>Fungi</taxon>
        <taxon>Dikarya</taxon>
        <taxon>Ascomycota</taxon>
        <taxon>Pezizomycotina</taxon>
        <taxon>Sordariomycetes</taxon>
        <taxon>Hypocreomycetidae</taxon>
        <taxon>Hypocreales</taxon>
        <taxon>Hypocreaceae</taxon>
        <taxon>Cladobotryum</taxon>
    </lineage>
</organism>
<evidence type="ECO:0000313" key="2">
    <source>
        <dbReference type="EMBL" id="KAK5992864.1"/>
    </source>
</evidence>
<keyword evidence="3" id="KW-1185">Reference proteome</keyword>
<feature type="compositionally biased region" description="Polar residues" evidence="1">
    <location>
        <begin position="11"/>
        <end position="24"/>
    </location>
</feature>
<sequence>MSDQDREASLLEQQVSPAGGSNSIPEAAAAVAAAGSEHHDGGGGGAGESNQLPPFEPLFTLLTNNTTNSTVHPRVHYLFSDDDTSVLAAPQNDPSHRALIVDLAAPTAPHGNWSISWASSLSPDFAVTGSHLSMQEHDGEGDNDAGSLMLRVEGVEREPVDSRPNSMPNSSSGPVGREDAESLAEEFRRRMVVLKKVVGEGEKRRELLDQQVEGLGLRQYDEAGEGHEVESREETRANE</sequence>